<reference evidence="2 3" key="2">
    <citation type="journal article" date="2007" name="PLoS Biol.">
        <title>Principles of genome evolution in the Drosophila melanogaster species group.</title>
        <authorList>
            <person name="Ranz J.M."/>
            <person name="Maurin D."/>
            <person name="Chan Y.S."/>
            <person name="von Grotthuss M."/>
            <person name="Hillier L.W."/>
            <person name="Roote J."/>
            <person name="Ashburner M."/>
            <person name="Bergman C.M."/>
        </authorList>
    </citation>
    <scope>NUCLEOTIDE SEQUENCE [LARGE SCALE GENOMIC DNA]</scope>
    <source>
        <strain evidence="3">Tai18E2 / Tucson 14021-0261.01</strain>
    </source>
</reference>
<dbReference type="HOGENOM" id="CLU_1078754_0_0_1"/>
<dbReference type="eggNOG" id="ENOG502QS37">
    <property type="taxonomic scope" value="Eukaryota"/>
</dbReference>
<dbReference type="Proteomes" id="UP000002282">
    <property type="component" value="Chromosome 2L"/>
</dbReference>
<dbReference type="OMA" id="LMLPTWR"/>
<dbReference type="Gene3D" id="1.10.20.10">
    <property type="entry name" value="Histone, subunit A"/>
    <property type="match status" value="1"/>
</dbReference>
<dbReference type="KEGG" id="dya:Dyak_GE12840"/>
<keyword evidence="3" id="KW-1185">Reference proteome</keyword>
<dbReference type="InterPro" id="IPR009072">
    <property type="entry name" value="Histone-fold"/>
</dbReference>
<dbReference type="EMBL" id="CM000157">
    <property type="protein sequence ID" value="EDW88081.1"/>
    <property type="molecule type" value="Genomic_DNA"/>
</dbReference>
<evidence type="ECO:0000313" key="2">
    <source>
        <dbReference type="EMBL" id="EDW88081.1"/>
    </source>
</evidence>
<feature type="compositionally biased region" description="Polar residues" evidence="1">
    <location>
        <begin position="215"/>
        <end position="241"/>
    </location>
</feature>
<dbReference type="OrthoDB" id="7872845at2759"/>
<dbReference type="AlphaFoldDB" id="B4P1H4"/>
<reference evidence="2 3" key="1">
    <citation type="journal article" date="2007" name="Nature">
        <title>Evolution of genes and genomes on the Drosophila phylogeny.</title>
        <authorList>
            <consortium name="Drosophila 12 Genomes Consortium"/>
            <person name="Clark A.G."/>
            <person name="Eisen M.B."/>
            <person name="Smith D.R."/>
            <person name="Bergman C.M."/>
            <person name="Oliver B."/>
            <person name="Markow T.A."/>
            <person name="Kaufman T.C."/>
            <person name="Kellis M."/>
            <person name="Gelbart W."/>
            <person name="Iyer V.N."/>
            <person name="Pollard D.A."/>
            <person name="Sackton T.B."/>
            <person name="Larracuente A.M."/>
            <person name="Singh N.D."/>
            <person name="Abad J.P."/>
            <person name="Abt D.N."/>
            <person name="Adryan B."/>
            <person name="Aguade M."/>
            <person name="Akashi H."/>
            <person name="Anderson W.W."/>
            <person name="Aquadro C.F."/>
            <person name="Ardell D.H."/>
            <person name="Arguello R."/>
            <person name="Artieri C.G."/>
            <person name="Barbash D.A."/>
            <person name="Barker D."/>
            <person name="Barsanti P."/>
            <person name="Batterham P."/>
            <person name="Batzoglou S."/>
            <person name="Begun D."/>
            <person name="Bhutkar A."/>
            <person name="Blanco E."/>
            <person name="Bosak S.A."/>
            <person name="Bradley R.K."/>
            <person name="Brand A.D."/>
            <person name="Brent M.R."/>
            <person name="Brooks A.N."/>
            <person name="Brown R.H."/>
            <person name="Butlin R.K."/>
            <person name="Caggese C."/>
            <person name="Calvi B.R."/>
            <person name="Bernardo de Carvalho A."/>
            <person name="Caspi A."/>
            <person name="Castrezana S."/>
            <person name="Celniker S.E."/>
            <person name="Chang J.L."/>
            <person name="Chapple C."/>
            <person name="Chatterji S."/>
            <person name="Chinwalla A."/>
            <person name="Civetta A."/>
            <person name="Clifton S.W."/>
            <person name="Comeron J.M."/>
            <person name="Costello J.C."/>
            <person name="Coyne J.A."/>
            <person name="Daub J."/>
            <person name="David R.G."/>
            <person name="Delcher A.L."/>
            <person name="Delehaunty K."/>
            <person name="Do C.B."/>
            <person name="Ebling H."/>
            <person name="Edwards K."/>
            <person name="Eickbush T."/>
            <person name="Evans J.D."/>
            <person name="Filipski A."/>
            <person name="Findeiss S."/>
            <person name="Freyhult E."/>
            <person name="Fulton L."/>
            <person name="Fulton R."/>
            <person name="Garcia A.C."/>
            <person name="Gardiner A."/>
            <person name="Garfield D.A."/>
            <person name="Garvin B.E."/>
            <person name="Gibson G."/>
            <person name="Gilbert D."/>
            <person name="Gnerre S."/>
            <person name="Godfrey J."/>
            <person name="Good R."/>
            <person name="Gotea V."/>
            <person name="Gravely B."/>
            <person name="Greenberg A.J."/>
            <person name="Griffiths-Jones S."/>
            <person name="Gross S."/>
            <person name="Guigo R."/>
            <person name="Gustafson E.A."/>
            <person name="Haerty W."/>
            <person name="Hahn M.W."/>
            <person name="Halligan D.L."/>
            <person name="Halpern A.L."/>
            <person name="Halter G.M."/>
            <person name="Han M.V."/>
            <person name="Heger A."/>
            <person name="Hillier L."/>
            <person name="Hinrichs A.S."/>
            <person name="Holmes I."/>
            <person name="Hoskins R.A."/>
            <person name="Hubisz M.J."/>
            <person name="Hultmark D."/>
            <person name="Huntley M.A."/>
            <person name="Jaffe D.B."/>
            <person name="Jagadeeshan S."/>
            <person name="Jeck W.R."/>
            <person name="Johnson J."/>
            <person name="Jones C.D."/>
            <person name="Jordan W.C."/>
            <person name="Karpen G.H."/>
            <person name="Kataoka E."/>
            <person name="Keightley P.D."/>
            <person name="Kheradpour P."/>
            <person name="Kirkness E.F."/>
            <person name="Koerich L.B."/>
            <person name="Kristiansen K."/>
            <person name="Kudrna D."/>
            <person name="Kulathinal R.J."/>
            <person name="Kumar S."/>
            <person name="Kwok R."/>
            <person name="Lander E."/>
            <person name="Langley C.H."/>
            <person name="Lapoint R."/>
            <person name="Lazzaro B.P."/>
            <person name="Lee S.J."/>
            <person name="Levesque L."/>
            <person name="Li R."/>
            <person name="Lin C.F."/>
            <person name="Lin M.F."/>
            <person name="Lindblad-Toh K."/>
            <person name="Llopart A."/>
            <person name="Long M."/>
            <person name="Low L."/>
            <person name="Lozovsky E."/>
            <person name="Lu J."/>
            <person name="Luo M."/>
            <person name="Machado C.A."/>
            <person name="Makalowski W."/>
            <person name="Marzo M."/>
            <person name="Matsuda M."/>
            <person name="Matzkin L."/>
            <person name="McAllister B."/>
            <person name="McBride C.S."/>
            <person name="McKernan B."/>
            <person name="McKernan K."/>
            <person name="Mendez-Lago M."/>
            <person name="Minx P."/>
            <person name="Mollenhauer M.U."/>
            <person name="Montooth K."/>
            <person name="Mount S.M."/>
            <person name="Mu X."/>
            <person name="Myers E."/>
            <person name="Negre B."/>
            <person name="Newfeld S."/>
            <person name="Nielsen R."/>
            <person name="Noor M.A."/>
            <person name="O'Grady P."/>
            <person name="Pachter L."/>
            <person name="Papaceit M."/>
            <person name="Parisi M.J."/>
            <person name="Parisi M."/>
            <person name="Parts L."/>
            <person name="Pedersen J.S."/>
            <person name="Pesole G."/>
            <person name="Phillippy A.M."/>
            <person name="Ponting C.P."/>
            <person name="Pop M."/>
            <person name="Porcelli D."/>
            <person name="Powell J.R."/>
            <person name="Prohaska S."/>
            <person name="Pruitt K."/>
            <person name="Puig M."/>
            <person name="Quesneville H."/>
            <person name="Ram K.R."/>
            <person name="Rand D."/>
            <person name="Rasmussen M.D."/>
            <person name="Reed L.K."/>
            <person name="Reenan R."/>
            <person name="Reily A."/>
            <person name="Remington K.A."/>
            <person name="Rieger T.T."/>
            <person name="Ritchie M.G."/>
            <person name="Robin C."/>
            <person name="Rogers Y.H."/>
            <person name="Rohde C."/>
            <person name="Rozas J."/>
            <person name="Rubenfield M.J."/>
            <person name="Ruiz A."/>
            <person name="Russo S."/>
            <person name="Salzberg S.L."/>
            <person name="Sanchez-Gracia A."/>
            <person name="Saranga D.J."/>
            <person name="Sato H."/>
            <person name="Schaeffer S.W."/>
            <person name="Schatz M.C."/>
            <person name="Schlenke T."/>
            <person name="Schwartz R."/>
            <person name="Segarra C."/>
            <person name="Singh R.S."/>
            <person name="Sirot L."/>
            <person name="Sirota M."/>
            <person name="Sisneros N.B."/>
            <person name="Smith C.D."/>
            <person name="Smith T.F."/>
            <person name="Spieth J."/>
            <person name="Stage D.E."/>
            <person name="Stark A."/>
            <person name="Stephan W."/>
            <person name="Strausberg R.L."/>
            <person name="Strempel S."/>
            <person name="Sturgill D."/>
            <person name="Sutton G."/>
            <person name="Sutton G.G."/>
            <person name="Tao W."/>
            <person name="Teichmann S."/>
            <person name="Tobari Y.N."/>
            <person name="Tomimura Y."/>
            <person name="Tsolas J.M."/>
            <person name="Valente V.L."/>
            <person name="Venter E."/>
            <person name="Venter J.C."/>
            <person name="Vicario S."/>
            <person name="Vieira F.G."/>
            <person name="Vilella A.J."/>
            <person name="Villasante A."/>
            <person name="Walenz B."/>
            <person name="Wang J."/>
            <person name="Wasserman M."/>
            <person name="Watts T."/>
            <person name="Wilson D."/>
            <person name="Wilson R.K."/>
            <person name="Wing R.A."/>
            <person name="Wolfner M.F."/>
            <person name="Wong A."/>
            <person name="Wong G.K."/>
            <person name="Wu C.I."/>
            <person name="Wu G."/>
            <person name="Yamamoto D."/>
            <person name="Yang H.P."/>
            <person name="Yang S.P."/>
            <person name="Yorke J.A."/>
            <person name="Yoshida K."/>
            <person name="Zdobnov E."/>
            <person name="Zhang P."/>
            <person name="Zhang Y."/>
            <person name="Zimin A.V."/>
            <person name="Baldwin J."/>
            <person name="Abdouelleil A."/>
            <person name="Abdulkadir J."/>
            <person name="Abebe A."/>
            <person name="Abera B."/>
            <person name="Abreu J."/>
            <person name="Acer S.C."/>
            <person name="Aftuck L."/>
            <person name="Alexander A."/>
            <person name="An P."/>
            <person name="Anderson E."/>
            <person name="Anderson S."/>
            <person name="Arachi H."/>
            <person name="Azer M."/>
            <person name="Bachantsang P."/>
            <person name="Barry A."/>
            <person name="Bayul T."/>
            <person name="Berlin A."/>
            <person name="Bessette D."/>
            <person name="Bloom T."/>
            <person name="Blye J."/>
            <person name="Boguslavskiy L."/>
            <person name="Bonnet C."/>
            <person name="Boukhgalter B."/>
            <person name="Bourzgui I."/>
            <person name="Brown A."/>
            <person name="Cahill P."/>
            <person name="Channer S."/>
            <person name="Cheshatsang Y."/>
            <person name="Chuda L."/>
            <person name="Citroen M."/>
            <person name="Collymore A."/>
            <person name="Cooke P."/>
            <person name="Costello M."/>
            <person name="D'Aco K."/>
            <person name="Daza R."/>
            <person name="De Haan G."/>
            <person name="DeGray S."/>
            <person name="DeMaso C."/>
            <person name="Dhargay N."/>
            <person name="Dooley K."/>
            <person name="Dooley E."/>
            <person name="Doricent M."/>
            <person name="Dorje P."/>
            <person name="Dorjee K."/>
            <person name="Dupes A."/>
            <person name="Elong R."/>
            <person name="Falk J."/>
            <person name="Farina A."/>
            <person name="Faro S."/>
            <person name="Ferguson D."/>
            <person name="Fisher S."/>
            <person name="Foley C.D."/>
            <person name="Franke A."/>
            <person name="Friedrich D."/>
            <person name="Gadbois L."/>
            <person name="Gearin G."/>
            <person name="Gearin C.R."/>
            <person name="Giannoukos G."/>
            <person name="Goode T."/>
            <person name="Graham J."/>
            <person name="Grandbois E."/>
            <person name="Grewal S."/>
            <person name="Gyaltsen K."/>
            <person name="Hafez N."/>
            <person name="Hagos B."/>
            <person name="Hall J."/>
            <person name="Henson C."/>
            <person name="Hollinger A."/>
            <person name="Honan T."/>
            <person name="Huard M.D."/>
            <person name="Hughes L."/>
            <person name="Hurhula B."/>
            <person name="Husby M.E."/>
            <person name="Kamat A."/>
            <person name="Kanga B."/>
            <person name="Kashin S."/>
            <person name="Khazanovich D."/>
            <person name="Kisner P."/>
            <person name="Lance K."/>
            <person name="Lara M."/>
            <person name="Lee W."/>
            <person name="Lennon N."/>
            <person name="Letendre F."/>
            <person name="LeVine R."/>
            <person name="Lipovsky A."/>
            <person name="Liu X."/>
            <person name="Liu J."/>
            <person name="Liu S."/>
            <person name="Lokyitsang T."/>
            <person name="Lokyitsang Y."/>
            <person name="Lubonja R."/>
            <person name="Lui A."/>
            <person name="MacDonald P."/>
            <person name="Magnisalis V."/>
            <person name="Maru K."/>
            <person name="Matthews C."/>
            <person name="McCusker W."/>
            <person name="McDonough S."/>
            <person name="Mehta T."/>
            <person name="Meldrim J."/>
            <person name="Meneus L."/>
            <person name="Mihai O."/>
            <person name="Mihalev A."/>
            <person name="Mihova T."/>
            <person name="Mittelman R."/>
            <person name="Mlenga V."/>
            <person name="Montmayeur A."/>
            <person name="Mulrain L."/>
            <person name="Navidi A."/>
            <person name="Naylor J."/>
            <person name="Negash T."/>
            <person name="Nguyen T."/>
            <person name="Nguyen N."/>
            <person name="Nicol R."/>
            <person name="Norbu C."/>
            <person name="Norbu N."/>
            <person name="Novod N."/>
            <person name="O'Neill B."/>
            <person name="Osman S."/>
            <person name="Markiewicz E."/>
            <person name="Oyono O.L."/>
            <person name="Patti C."/>
            <person name="Phunkhang P."/>
            <person name="Pierre F."/>
            <person name="Priest M."/>
            <person name="Raghuraman S."/>
            <person name="Rege F."/>
            <person name="Reyes R."/>
            <person name="Rise C."/>
            <person name="Rogov P."/>
            <person name="Ross K."/>
            <person name="Ryan E."/>
            <person name="Settipalli S."/>
            <person name="Shea T."/>
            <person name="Sherpa N."/>
            <person name="Shi L."/>
            <person name="Shih D."/>
            <person name="Sparrow T."/>
            <person name="Spaulding J."/>
            <person name="Stalker J."/>
            <person name="Stange-Thomann N."/>
            <person name="Stavropoulos S."/>
            <person name="Stone C."/>
            <person name="Strader C."/>
            <person name="Tesfaye S."/>
            <person name="Thomson T."/>
            <person name="Thoulutsang Y."/>
            <person name="Thoulutsang D."/>
            <person name="Topham K."/>
            <person name="Topping I."/>
            <person name="Tsamla T."/>
            <person name="Vassiliev H."/>
            <person name="Vo A."/>
            <person name="Wangchuk T."/>
            <person name="Wangdi T."/>
            <person name="Weiand M."/>
            <person name="Wilkinson J."/>
            <person name="Wilson A."/>
            <person name="Yadav S."/>
            <person name="Young G."/>
            <person name="Yu Q."/>
            <person name="Zembek L."/>
            <person name="Zhong D."/>
            <person name="Zimmer A."/>
            <person name="Zwirko Z."/>
            <person name="Jaffe D.B."/>
            <person name="Alvarez P."/>
            <person name="Brockman W."/>
            <person name="Butler J."/>
            <person name="Chin C."/>
            <person name="Gnerre S."/>
            <person name="Grabherr M."/>
            <person name="Kleber M."/>
            <person name="Mauceli E."/>
            <person name="MacCallum I."/>
        </authorList>
    </citation>
    <scope>NUCLEOTIDE SEQUENCE [LARGE SCALE GENOMIC DNA]</scope>
    <source>
        <strain evidence="3">Tai18E2 / Tucson 14021-0261.01</strain>
    </source>
</reference>
<name>B4P1H4_DROYA</name>
<evidence type="ECO:0000313" key="3">
    <source>
        <dbReference type="Proteomes" id="UP000002282"/>
    </source>
</evidence>
<accession>B4P1H4</accession>
<gene>
    <name evidence="2" type="primary">Dyak\GE12840</name>
    <name evidence="2" type="synonym">dyak_GLEANR_1306</name>
    <name evidence="2" type="synonym">GE12840</name>
    <name evidence="2" type="ORF">Dyak_GE12840</name>
</gene>
<proteinExistence type="predicted"/>
<feature type="compositionally biased region" description="Polar residues" evidence="1">
    <location>
        <begin position="170"/>
        <end position="207"/>
    </location>
</feature>
<organism evidence="2 3">
    <name type="scientific">Drosophila yakuba</name>
    <name type="common">Fruit fly</name>
    <dbReference type="NCBI Taxonomy" id="7245"/>
    <lineage>
        <taxon>Eukaryota</taxon>
        <taxon>Metazoa</taxon>
        <taxon>Ecdysozoa</taxon>
        <taxon>Arthropoda</taxon>
        <taxon>Hexapoda</taxon>
        <taxon>Insecta</taxon>
        <taxon>Pterygota</taxon>
        <taxon>Neoptera</taxon>
        <taxon>Endopterygota</taxon>
        <taxon>Diptera</taxon>
        <taxon>Brachycera</taxon>
        <taxon>Muscomorpha</taxon>
        <taxon>Ephydroidea</taxon>
        <taxon>Drosophilidae</taxon>
        <taxon>Drosophila</taxon>
        <taxon>Sophophora</taxon>
    </lineage>
</organism>
<dbReference type="PhylomeDB" id="B4P1H4"/>
<dbReference type="GO" id="GO:0046982">
    <property type="term" value="F:protein heterodimerization activity"/>
    <property type="evidence" value="ECO:0007669"/>
    <property type="project" value="InterPro"/>
</dbReference>
<protein>
    <submittedName>
        <fullName evidence="2">Uncharacterized protein</fullName>
    </submittedName>
</protein>
<feature type="region of interest" description="Disordered" evidence="1">
    <location>
        <begin position="168"/>
        <end position="255"/>
    </location>
</feature>
<sequence length="255" mass="27716">MDKNTNYKLSESELDIHSDLEFVDSLLKDLRLEAEPQARGVILDLAYTLARDKLVEAQRFAKLANRSNVSVEDLEMANLERTEELSRRLNHQPVKTLVPSQTSLATPTVNRGLMLPTWRQCQVGVMAELKDKSAEPVPANPRVVVLPKTATATAAGPGLNTATNAMLAPGSSNQGRNTANPITRPVGSNMNPPENFSKPTVHPPSTRSNHRHTIRSQSTPRMYTSRVTGGYVSASSQSSTAGVPGGAVKKPRMQQ</sequence>
<evidence type="ECO:0000256" key="1">
    <source>
        <dbReference type="SAM" id="MobiDB-lite"/>
    </source>
</evidence>